<dbReference type="InterPro" id="IPR036286">
    <property type="entry name" value="LexA/Signal_pep-like_sf"/>
</dbReference>
<dbReference type="InterPro" id="IPR019758">
    <property type="entry name" value="Pept_S26A_signal_pept_1_CS"/>
</dbReference>
<gene>
    <name evidence="10" type="primary">lepB</name>
    <name evidence="9" type="ORF">GKO46_11065</name>
    <name evidence="10" type="ORF">GKO48_10475</name>
</gene>
<dbReference type="EC" id="3.4.21.89" evidence="4 7"/>
<keyword evidence="7" id="KW-0645">Protease</keyword>
<dbReference type="PRINTS" id="PR00727">
    <property type="entry name" value="LEADERPTASE"/>
</dbReference>
<dbReference type="Proteomes" id="UP001321249">
    <property type="component" value="Unassembled WGS sequence"/>
</dbReference>
<evidence type="ECO:0000256" key="4">
    <source>
        <dbReference type="ARBA" id="ARBA00013208"/>
    </source>
</evidence>
<proteinExistence type="inferred from homology"/>
<evidence type="ECO:0000256" key="1">
    <source>
        <dbReference type="ARBA" id="ARBA00000677"/>
    </source>
</evidence>
<evidence type="ECO:0000256" key="7">
    <source>
        <dbReference type="RuleBase" id="RU362042"/>
    </source>
</evidence>
<name>A0AAJ6CVA0_9CHLR</name>
<reference evidence="11 12" key="1">
    <citation type="submission" date="2019-11" db="EMBL/GenBank/DDBJ databases">
        <authorList>
            <person name="Cho J.-C."/>
        </authorList>
    </citation>
    <scope>NUCLEOTIDE SEQUENCE [LARGE SCALE GENOMIC DNA]</scope>
    <source>
        <strain evidence="10 11">JH1073</strain>
        <strain evidence="9 12">JH702</strain>
    </source>
</reference>
<evidence type="ECO:0000259" key="8">
    <source>
        <dbReference type="Pfam" id="PF10502"/>
    </source>
</evidence>
<organism evidence="10 11">
    <name type="scientific">Candidatus Lucifugimonas marina</name>
    <dbReference type="NCBI Taxonomy" id="3038979"/>
    <lineage>
        <taxon>Bacteria</taxon>
        <taxon>Bacillati</taxon>
        <taxon>Chloroflexota</taxon>
        <taxon>Dehalococcoidia</taxon>
        <taxon>SAR202 cluster</taxon>
        <taxon>Candidatus Lucifugimonadales</taxon>
        <taxon>Candidatus Lucifugimonadaceae</taxon>
        <taxon>Candidatus Lucifugimonas</taxon>
    </lineage>
</organism>
<evidence type="ECO:0000256" key="3">
    <source>
        <dbReference type="ARBA" id="ARBA00009370"/>
    </source>
</evidence>
<dbReference type="GO" id="GO:0009003">
    <property type="term" value="F:signal peptidase activity"/>
    <property type="evidence" value="ECO:0007669"/>
    <property type="project" value="UniProtKB-EC"/>
</dbReference>
<dbReference type="EMBL" id="CP046147">
    <property type="protein sequence ID" value="WFG40024.1"/>
    <property type="molecule type" value="Genomic_DNA"/>
</dbReference>
<comment type="subcellular location">
    <subcellularLocation>
        <location evidence="2">Cell membrane</location>
        <topology evidence="2">Single-pass type II membrane protein</topology>
    </subcellularLocation>
    <subcellularLocation>
        <location evidence="7">Membrane</location>
        <topology evidence="7">Single-pass type II membrane protein</topology>
    </subcellularLocation>
</comment>
<comment type="similarity">
    <text evidence="3 7">Belongs to the peptidase S26 family.</text>
</comment>
<dbReference type="Pfam" id="PF10502">
    <property type="entry name" value="Peptidase_S26"/>
    <property type="match status" value="1"/>
</dbReference>
<dbReference type="RefSeq" id="WP_342826126.1">
    <property type="nucleotide sequence ID" value="NZ_CP046146.1"/>
</dbReference>
<evidence type="ECO:0000256" key="6">
    <source>
        <dbReference type="PIRSR" id="PIRSR600223-1"/>
    </source>
</evidence>
<dbReference type="PANTHER" id="PTHR43390">
    <property type="entry name" value="SIGNAL PEPTIDASE I"/>
    <property type="match status" value="1"/>
</dbReference>
<feature type="active site" evidence="6">
    <location>
        <position position="23"/>
    </location>
</feature>
<comment type="catalytic activity">
    <reaction evidence="1 7">
        <text>Cleavage of hydrophobic, N-terminal signal or leader sequences from secreted and periplasmic proteins.</text>
        <dbReference type="EC" id="3.4.21.89"/>
    </reaction>
</comment>
<dbReference type="PROSITE" id="PS00761">
    <property type="entry name" value="SPASE_I_3"/>
    <property type="match status" value="1"/>
</dbReference>
<dbReference type="NCBIfam" id="TIGR02227">
    <property type="entry name" value="sigpep_I_bact"/>
    <property type="match status" value="1"/>
</dbReference>
<dbReference type="InterPro" id="IPR019533">
    <property type="entry name" value="Peptidase_S26"/>
</dbReference>
<dbReference type="Gene3D" id="2.10.109.10">
    <property type="entry name" value="Umud Fragment, subunit A"/>
    <property type="match status" value="1"/>
</dbReference>
<sequence>MNFIINALIELLSVQLIKVRGRSMEPAIRENSWVISFRAGFRRRGPRRFDVVRLEDPRTSGHWILKRIVGLPDEEVALRNGELFVNGESVADPFAYCPDPERDNFEWWPRNDEYIVLGDNRSASTDSRKFGPVKRSALRGRINS</sequence>
<evidence type="ECO:0000313" key="12">
    <source>
        <dbReference type="Proteomes" id="UP001321249"/>
    </source>
</evidence>
<feature type="domain" description="Peptidase S26" evidence="8">
    <location>
        <begin position="4"/>
        <end position="142"/>
    </location>
</feature>
<evidence type="ECO:0000313" key="11">
    <source>
        <dbReference type="Proteomes" id="UP001219901"/>
    </source>
</evidence>
<dbReference type="EMBL" id="WMBE01000003">
    <property type="protein sequence ID" value="MDG0867606.1"/>
    <property type="molecule type" value="Genomic_DNA"/>
</dbReference>
<dbReference type="Proteomes" id="UP001219901">
    <property type="component" value="Chromosome"/>
</dbReference>
<dbReference type="SUPFAM" id="SSF51306">
    <property type="entry name" value="LexA/Signal peptidase"/>
    <property type="match status" value="1"/>
</dbReference>
<feature type="active site" evidence="6">
    <location>
        <position position="66"/>
    </location>
</feature>
<dbReference type="CDD" id="cd06530">
    <property type="entry name" value="S26_SPase_I"/>
    <property type="match status" value="1"/>
</dbReference>
<dbReference type="GO" id="GO:0004252">
    <property type="term" value="F:serine-type endopeptidase activity"/>
    <property type="evidence" value="ECO:0007669"/>
    <property type="project" value="InterPro"/>
</dbReference>
<evidence type="ECO:0000256" key="2">
    <source>
        <dbReference type="ARBA" id="ARBA00004401"/>
    </source>
</evidence>
<dbReference type="GO" id="GO:0005886">
    <property type="term" value="C:plasma membrane"/>
    <property type="evidence" value="ECO:0007669"/>
    <property type="project" value="UniProtKB-SubCell"/>
</dbReference>
<dbReference type="PANTHER" id="PTHR43390:SF1">
    <property type="entry name" value="CHLOROPLAST PROCESSING PEPTIDASE"/>
    <property type="match status" value="1"/>
</dbReference>
<evidence type="ECO:0000256" key="5">
    <source>
        <dbReference type="ARBA" id="ARBA00022801"/>
    </source>
</evidence>
<dbReference type="InterPro" id="IPR000223">
    <property type="entry name" value="Pept_S26A_signal_pept_1"/>
</dbReference>
<keyword evidence="11" id="KW-1185">Reference proteome</keyword>
<dbReference type="AlphaFoldDB" id="A0AAJ6CVA0"/>
<keyword evidence="5 7" id="KW-0378">Hydrolase</keyword>
<reference evidence="11" key="3">
    <citation type="submission" date="2023-06" db="EMBL/GenBank/DDBJ databases">
        <title>Pangenomics reveal diversification of enzyme families and niche specialization in globally abundant SAR202 bacteria.</title>
        <authorList>
            <person name="Saw J.H.W."/>
        </authorList>
    </citation>
    <scope>NUCLEOTIDE SEQUENCE [LARGE SCALE GENOMIC DNA]</scope>
    <source>
        <strain evidence="11">JH1073</strain>
    </source>
</reference>
<dbReference type="GO" id="GO:0006465">
    <property type="term" value="P:signal peptide processing"/>
    <property type="evidence" value="ECO:0007669"/>
    <property type="project" value="InterPro"/>
</dbReference>
<reference evidence="10" key="2">
    <citation type="journal article" date="2023" name="Nat. Commun.">
        <title>Cultivation of marine bacteria of the SAR202 clade.</title>
        <authorList>
            <person name="Lim Y."/>
            <person name="Seo J.H."/>
            <person name="Giovannoni S.J."/>
            <person name="Kang I."/>
            <person name="Cho J.C."/>
        </authorList>
    </citation>
    <scope>NUCLEOTIDE SEQUENCE</scope>
    <source>
        <strain evidence="10">JH1073</strain>
    </source>
</reference>
<evidence type="ECO:0000313" key="9">
    <source>
        <dbReference type="EMBL" id="MDG0867606.1"/>
    </source>
</evidence>
<protein>
    <recommendedName>
        <fullName evidence="4 7">Signal peptidase I</fullName>
        <ecNumber evidence="4 7">3.4.21.89</ecNumber>
    </recommendedName>
</protein>
<evidence type="ECO:0000313" key="10">
    <source>
        <dbReference type="EMBL" id="WFG40024.1"/>
    </source>
</evidence>
<accession>A0AAJ6CVA0</accession>